<keyword evidence="1" id="KW-1133">Transmembrane helix</keyword>
<dbReference type="AlphaFoldDB" id="A0A3G8QU75"/>
<reference evidence="2 3" key="1">
    <citation type="submission" date="2018-07" db="EMBL/GenBank/DDBJ databases">
        <title>Genome sequences of Haloplanus aerogenes JCM 16430T.</title>
        <authorList>
            <person name="Kim Y.B."/>
            <person name="Roh S.W."/>
        </authorList>
    </citation>
    <scope>NUCLEOTIDE SEQUENCE [LARGE SCALE GENOMIC DNA]</scope>
    <source>
        <strain evidence="2 3">JCM 16430</strain>
    </source>
</reference>
<dbReference type="KEGG" id="haer:DU502_11460"/>
<protein>
    <recommendedName>
        <fullName evidence="4">Potassium transporter TrkA</fullName>
    </recommendedName>
</protein>
<evidence type="ECO:0000313" key="3">
    <source>
        <dbReference type="Proteomes" id="UP000282007"/>
    </source>
</evidence>
<evidence type="ECO:0000256" key="1">
    <source>
        <dbReference type="SAM" id="Phobius"/>
    </source>
</evidence>
<accession>A0A3G8QU75</accession>
<feature type="transmembrane region" description="Helical" evidence="1">
    <location>
        <begin position="96"/>
        <end position="113"/>
    </location>
</feature>
<dbReference type="RefSeq" id="WP_121921884.1">
    <property type="nucleotide sequence ID" value="NZ_CP034145.1"/>
</dbReference>
<proteinExistence type="predicted"/>
<dbReference type="GeneID" id="38471912"/>
<evidence type="ECO:0000313" key="2">
    <source>
        <dbReference type="EMBL" id="AZH25950.1"/>
    </source>
</evidence>
<feature type="transmembrane region" description="Helical" evidence="1">
    <location>
        <begin position="65"/>
        <end position="90"/>
    </location>
</feature>
<keyword evidence="1" id="KW-0812">Transmembrane</keyword>
<name>A0A3G8QU75_9EURY</name>
<dbReference type="EMBL" id="CP034145">
    <property type="protein sequence ID" value="AZH25950.1"/>
    <property type="molecule type" value="Genomic_DNA"/>
</dbReference>
<evidence type="ECO:0008006" key="4">
    <source>
        <dbReference type="Google" id="ProtNLM"/>
    </source>
</evidence>
<keyword evidence="1" id="KW-0472">Membrane</keyword>
<organism evidence="2 3">
    <name type="scientific">Haloplanus aerogenes</name>
    <dbReference type="NCBI Taxonomy" id="660522"/>
    <lineage>
        <taxon>Archaea</taxon>
        <taxon>Methanobacteriati</taxon>
        <taxon>Methanobacteriota</taxon>
        <taxon>Stenosarchaea group</taxon>
        <taxon>Halobacteria</taxon>
        <taxon>Halobacteriales</taxon>
        <taxon>Haloferacaceae</taxon>
        <taxon>Haloplanus</taxon>
    </lineage>
</organism>
<sequence>MYAAIFLLVVLAFSVIIIRTGTIALTMTGLSTDIASFQAVSAFTGVGFTTQEAEDAISTPDRRRIVKVLILLGNVGIITGIVTLVLSFTGERGSDAVRFTYLVVGGSAILLFARSRWFDRLVTPIIVWGARSDYVTRYAEVSIAPPTS</sequence>
<dbReference type="OrthoDB" id="27588at2157"/>
<keyword evidence="3" id="KW-1185">Reference proteome</keyword>
<gene>
    <name evidence="2" type="ORF">DU502_11460</name>
</gene>
<dbReference type="Proteomes" id="UP000282007">
    <property type="component" value="Chromosome"/>
</dbReference>